<dbReference type="Pfam" id="PF13416">
    <property type="entry name" value="SBP_bac_8"/>
    <property type="match status" value="1"/>
</dbReference>
<dbReference type="OrthoDB" id="9798191at2"/>
<dbReference type="STRING" id="1552123.EP57_03555"/>
<dbReference type="AlphaFoldDB" id="A0A099W9X2"/>
<sequence>MKKIISISCIVAVLMLLASCGGGGDSSSSAVEFYTDKGGENVGIMNSMSDQIKKDGGVGYKTVGYTEVTAYETAIQQSLDSDKAPGLFTWWSGDKLKKLVDNDLVVDLTKEWKDYYEKEGVNPGLADAFTIDGKVYAAPYSVLYNGILYNKHLFDKYNLEVPKTWDEFIKVCDTLKANKVEPIGLKNDPWASFLWFQTLIASYNPDLYVGLTKGDIKYTDPEMKKVMKIWQKMIKKGYFGDPVDPASQVKMFSSDESAMIYEPTVTSTTLKKDYNMEPGKDFDVFVAPSMTADQKQVIFYEAAPIVVSKNSKQSAEAKKVLQSFYKKDVQQIFVDEAGVINTDQTKSDDPVNGGFVKEAADASKYTVMIRYYEATPIDVVNVATDELWKFFYNPTDAMIDDTLNTIQKAADSAFK</sequence>
<dbReference type="RefSeq" id="WP_036084288.1">
    <property type="nucleotide sequence ID" value="NZ_CBCSHQ010000001.1"/>
</dbReference>
<dbReference type="PANTHER" id="PTHR43649">
    <property type="entry name" value="ARABINOSE-BINDING PROTEIN-RELATED"/>
    <property type="match status" value="1"/>
</dbReference>
<reference evidence="1 2" key="1">
    <citation type="submission" date="2014-05" db="EMBL/GenBank/DDBJ databases">
        <title>Novel Listeriaceae from food processing environments.</title>
        <authorList>
            <person name="den Bakker H.C."/>
        </authorList>
    </citation>
    <scope>NUCLEOTIDE SEQUENCE [LARGE SCALE GENOMIC DNA]</scope>
    <source>
        <strain evidence="1 2">FSL A5-0281</strain>
    </source>
</reference>
<gene>
    <name evidence="1" type="ORF">EP57_03555</name>
</gene>
<dbReference type="PROSITE" id="PS51257">
    <property type="entry name" value="PROKAR_LIPOPROTEIN"/>
    <property type="match status" value="1"/>
</dbReference>
<dbReference type="PANTHER" id="PTHR43649:SF12">
    <property type="entry name" value="DIACETYLCHITOBIOSE BINDING PROTEIN DASA"/>
    <property type="match status" value="1"/>
</dbReference>
<dbReference type="eggNOG" id="COG1653">
    <property type="taxonomic scope" value="Bacteria"/>
</dbReference>
<protein>
    <submittedName>
        <fullName evidence="1">ABC transporter substrate-binding protein</fullName>
    </submittedName>
</protein>
<proteinExistence type="predicted"/>
<name>A0A099W9X2_9LIST</name>
<keyword evidence="2" id="KW-1185">Reference proteome</keyword>
<dbReference type="InterPro" id="IPR006059">
    <property type="entry name" value="SBP"/>
</dbReference>
<dbReference type="InterPro" id="IPR050490">
    <property type="entry name" value="Bact_solute-bd_prot1"/>
</dbReference>
<comment type="caution">
    <text evidence="1">The sequence shown here is derived from an EMBL/GenBank/DDBJ whole genome shotgun (WGS) entry which is preliminary data.</text>
</comment>
<evidence type="ECO:0000313" key="1">
    <source>
        <dbReference type="EMBL" id="KGL42549.1"/>
    </source>
</evidence>
<accession>A0A099W9X2</accession>
<dbReference type="Proteomes" id="UP000029844">
    <property type="component" value="Unassembled WGS sequence"/>
</dbReference>
<dbReference type="GeneID" id="58716499"/>
<dbReference type="SUPFAM" id="SSF53850">
    <property type="entry name" value="Periplasmic binding protein-like II"/>
    <property type="match status" value="1"/>
</dbReference>
<dbReference type="Gene3D" id="3.40.190.10">
    <property type="entry name" value="Periplasmic binding protein-like II"/>
    <property type="match status" value="2"/>
</dbReference>
<organism evidence="1 2">
    <name type="scientific">Listeria booriae</name>
    <dbReference type="NCBI Taxonomy" id="1552123"/>
    <lineage>
        <taxon>Bacteria</taxon>
        <taxon>Bacillati</taxon>
        <taxon>Bacillota</taxon>
        <taxon>Bacilli</taxon>
        <taxon>Bacillales</taxon>
        <taxon>Listeriaceae</taxon>
        <taxon>Listeria</taxon>
    </lineage>
</organism>
<evidence type="ECO:0000313" key="2">
    <source>
        <dbReference type="Proteomes" id="UP000029844"/>
    </source>
</evidence>
<dbReference type="EMBL" id="JNFA01000011">
    <property type="protein sequence ID" value="KGL42549.1"/>
    <property type="molecule type" value="Genomic_DNA"/>
</dbReference>